<reference evidence="4" key="1">
    <citation type="journal article" date="2020" name="Stud. Mycol.">
        <title>101 Dothideomycetes genomes: A test case for predicting lifestyles and emergence of pathogens.</title>
        <authorList>
            <person name="Haridas S."/>
            <person name="Albert R."/>
            <person name="Binder M."/>
            <person name="Bloem J."/>
            <person name="LaButti K."/>
            <person name="Salamov A."/>
            <person name="Andreopoulos B."/>
            <person name="Baker S."/>
            <person name="Barry K."/>
            <person name="Bills G."/>
            <person name="Bluhm B."/>
            <person name="Cannon C."/>
            <person name="Castanera R."/>
            <person name="Culley D."/>
            <person name="Daum C."/>
            <person name="Ezra D."/>
            <person name="Gonzalez J."/>
            <person name="Henrissat B."/>
            <person name="Kuo A."/>
            <person name="Liang C."/>
            <person name="Lipzen A."/>
            <person name="Lutzoni F."/>
            <person name="Magnuson J."/>
            <person name="Mondo S."/>
            <person name="Nolan M."/>
            <person name="Ohm R."/>
            <person name="Pangilinan J."/>
            <person name="Park H.-J."/>
            <person name="Ramirez L."/>
            <person name="Alfaro M."/>
            <person name="Sun H."/>
            <person name="Tritt A."/>
            <person name="Yoshinaga Y."/>
            <person name="Zwiers L.-H."/>
            <person name="Turgeon B."/>
            <person name="Goodwin S."/>
            <person name="Spatafora J."/>
            <person name="Crous P."/>
            <person name="Grigoriev I."/>
        </authorList>
    </citation>
    <scope>NUCLEOTIDE SEQUENCE [LARGE SCALE GENOMIC DNA]</scope>
    <source>
        <strain evidence="4">CBS 304.66</strain>
    </source>
</reference>
<evidence type="ECO:0000256" key="1">
    <source>
        <dbReference type="SAM" id="MobiDB-lite"/>
    </source>
</evidence>
<dbReference type="EMBL" id="ML986598">
    <property type="protein sequence ID" value="KAF2266463.1"/>
    <property type="molecule type" value="Genomic_DNA"/>
</dbReference>
<feature type="compositionally biased region" description="Low complexity" evidence="1">
    <location>
        <begin position="1"/>
        <end position="22"/>
    </location>
</feature>
<feature type="compositionally biased region" description="Polar residues" evidence="1">
    <location>
        <begin position="41"/>
        <end position="51"/>
    </location>
</feature>
<feature type="region of interest" description="Disordered" evidence="1">
    <location>
        <begin position="1"/>
        <end position="51"/>
    </location>
</feature>
<dbReference type="Pfam" id="PF24864">
    <property type="entry name" value="DUF7730"/>
    <property type="match status" value="1"/>
</dbReference>
<sequence>MASNTSTPRSRSSTASSGSSDTTMHDAPPLTPVRPRPSSHPNPSAATDMTSRDPSFSLLLSLPQELRDRVYLYALSSPFPFWWPSPVSPPHNVAVNLLTVSRQVYEEAAPILYSSNKFLFTHPSDCSVFRVVASPKYSALISSVCFRIREKDLRLWTTYLGSKSADRSLKADLPKLKSLWIFVRCGSIGTPHGIGQIGGQLAGLPPGIAAQVQAVQNALGQQVQAIQQQVASMQHANGQPVQINIQPAQHIAFNPNNPAQGQFPGAPNGNINGGANNNIPPVPPPAPTIPFSNFAQTGIANYLQATGQTFLQAAGHQHHNPAPHIHGQVPLPTHMAHQLAAPQQQQNQHQHIPPHPHHHHHPPFYHSFLRWEREIGLENLCLSLQETRPADSEVKIVCIMRLPKPEVLRLTRLYPDELAVDRNGDARTRFRKLHGVEVSLEVSGYDVST</sequence>
<organism evidence="3 4">
    <name type="scientific">Lojkania enalia</name>
    <dbReference type="NCBI Taxonomy" id="147567"/>
    <lineage>
        <taxon>Eukaryota</taxon>
        <taxon>Fungi</taxon>
        <taxon>Dikarya</taxon>
        <taxon>Ascomycota</taxon>
        <taxon>Pezizomycotina</taxon>
        <taxon>Dothideomycetes</taxon>
        <taxon>Pleosporomycetidae</taxon>
        <taxon>Pleosporales</taxon>
        <taxon>Pleosporales incertae sedis</taxon>
        <taxon>Lojkania</taxon>
    </lineage>
</organism>
<protein>
    <recommendedName>
        <fullName evidence="2">DUF7730 domain-containing protein</fullName>
    </recommendedName>
</protein>
<name>A0A9P4KEZ7_9PLEO</name>
<accession>A0A9P4KEZ7</accession>
<dbReference type="PANTHER" id="PTHR42085:SF1">
    <property type="entry name" value="F-BOX DOMAIN-CONTAINING PROTEIN"/>
    <property type="match status" value="1"/>
</dbReference>
<dbReference type="AlphaFoldDB" id="A0A9P4KEZ7"/>
<dbReference type="OrthoDB" id="62952at2759"/>
<gene>
    <name evidence="3" type="ORF">CC78DRAFT_566845</name>
</gene>
<dbReference type="PANTHER" id="PTHR42085">
    <property type="entry name" value="F-BOX DOMAIN-CONTAINING PROTEIN"/>
    <property type="match status" value="1"/>
</dbReference>
<evidence type="ECO:0000313" key="3">
    <source>
        <dbReference type="EMBL" id="KAF2266463.1"/>
    </source>
</evidence>
<proteinExistence type="predicted"/>
<evidence type="ECO:0000313" key="4">
    <source>
        <dbReference type="Proteomes" id="UP000800093"/>
    </source>
</evidence>
<dbReference type="Proteomes" id="UP000800093">
    <property type="component" value="Unassembled WGS sequence"/>
</dbReference>
<evidence type="ECO:0000259" key="2">
    <source>
        <dbReference type="Pfam" id="PF24864"/>
    </source>
</evidence>
<feature type="compositionally biased region" description="Pro residues" evidence="1">
    <location>
        <begin position="29"/>
        <end position="40"/>
    </location>
</feature>
<dbReference type="InterPro" id="IPR038883">
    <property type="entry name" value="AN11006-like"/>
</dbReference>
<keyword evidence="4" id="KW-1185">Reference proteome</keyword>
<dbReference type="InterPro" id="IPR056632">
    <property type="entry name" value="DUF7730"/>
</dbReference>
<comment type="caution">
    <text evidence="3">The sequence shown here is derived from an EMBL/GenBank/DDBJ whole genome shotgun (WGS) entry which is preliminary data.</text>
</comment>
<feature type="domain" description="DUF7730" evidence="2">
    <location>
        <begin position="92"/>
        <end position="165"/>
    </location>
</feature>